<dbReference type="PANTHER" id="PTHR43046">
    <property type="entry name" value="GDP-MANNOSE MANNOSYL HYDROLASE"/>
    <property type="match status" value="1"/>
</dbReference>
<evidence type="ECO:0000313" key="6">
    <source>
        <dbReference type="EMBL" id="WTU45161.1"/>
    </source>
</evidence>
<dbReference type="EMBL" id="CP108253">
    <property type="protein sequence ID" value="WTU38197.1"/>
    <property type="molecule type" value="Genomic_DNA"/>
</dbReference>
<dbReference type="Gene3D" id="3.90.79.10">
    <property type="entry name" value="Nucleoside Triphosphate Pyrophosphohydrolase"/>
    <property type="match status" value="1"/>
</dbReference>
<comment type="cofactor">
    <cofactor evidence="1">
        <name>Mg(2+)</name>
        <dbReference type="ChEBI" id="CHEBI:18420"/>
    </cofactor>
</comment>
<feature type="domain" description="Nudix hydrolase" evidence="4">
    <location>
        <begin position="6"/>
        <end position="149"/>
    </location>
</feature>
<dbReference type="AlphaFoldDB" id="A0AAU2GUD0"/>
<gene>
    <name evidence="5" type="ORF">OHV25_00650</name>
    <name evidence="6" type="ORF">OHV25_39190</name>
</gene>
<dbReference type="Pfam" id="PF00293">
    <property type="entry name" value="NUDIX"/>
    <property type="match status" value="1"/>
</dbReference>
<dbReference type="GO" id="GO:0016787">
    <property type="term" value="F:hydrolase activity"/>
    <property type="evidence" value="ECO:0007669"/>
    <property type="project" value="UniProtKB-KW"/>
</dbReference>
<name>A0AAU2GUD0_9ACTN</name>
<evidence type="ECO:0000313" key="5">
    <source>
        <dbReference type="EMBL" id="WTU38197.1"/>
    </source>
</evidence>
<keyword evidence="2 5" id="KW-0378">Hydrolase</keyword>
<reference evidence="5" key="1">
    <citation type="submission" date="2022-10" db="EMBL/GenBank/DDBJ databases">
        <title>The complete genomes of actinobacterial strains from the NBC collection.</title>
        <authorList>
            <person name="Joergensen T.S."/>
            <person name="Alvarez Arevalo M."/>
            <person name="Sterndorff E.B."/>
            <person name="Faurdal D."/>
            <person name="Vuksanovic O."/>
            <person name="Mourched A.-S."/>
            <person name="Charusanti P."/>
            <person name="Shaw S."/>
            <person name="Blin K."/>
            <person name="Weber T."/>
        </authorList>
    </citation>
    <scope>NUCLEOTIDE SEQUENCE</scope>
    <source>
        <strain evidence="5">NBC_00060</strain>
    </source>
</reference>
<keyword evidence="3" id="KW-0460">Magnesium</keyword>
<evidence type="ECO:0000256" key="1">
    <source>
        <dbReference type="ARBA" id="ARBA00001946"/>
    </source>
</evidence>
<proteinExistence type="predicted"/>
<sequence>MTTHKPQRALVGSAAASFIQRNDGKVLLVHHAGTGHWVMPGGKTDDGPGGGETPRQCCEREAREETSAPVTAGRLLVVQWLPSGRNGRYEVNPCACHLFVFAATIRPQDHARIRVPDAELLGWGWWDPTEAPAVMDATNTHLLTAALRASAGTGPAPAYLEELPPYAPAGGDVA</sequence>
<evidence type="ECO:0000256" key="2">
    <source>
        <dbReference type="ARBA" id="ARBA00022801"/>
    </source>
</evidence>
<dbReference type="SUPFAM" id="SSF55811">
    <property type="entry name" value="Nudix"/>
    <property type="match status" value="1"/>
</dbReference>
<dbReference type="InterPro" id="IPR000086">
    <property type="entry name" value="NUDIX_hydrolase_dom"/>
</dbReference>
<dbReference type="PROSITE" id="PS51462">
    <property type="entry name" value="NUDIX"/>
    <property type="match status" value="1"/>
</dbReference>
<evidence type="ECO:0000259" key="4">
    <source>
        <dbReference type="PROSITE" id="PS51462"/>
    </source>
</evidence>
<dbReference type="EMBL" id="CP108253">
    <property type="protein sequence ID" value="WTU45161.1"/>
    <property type="molecule type" value="Genomic_DNA"/>
</dbReference>
<organism evidence="5">
    <name type="scientific">Streptomyces sp. NBC_00060</name>
    <dbReference type="NCBI Taxonomy" id="2975636"/>
    <lineage>
        <taxon>Bacteria</taxon>
        <taxon>Bacillati</taxon>
        <taxon>Actinomycetota</taxon>
        <taxon>Actinomycetes</taxon>
        <taxon>Kitasatosporales</taxon>
        <taxon>Streptomycetaceae</taxon>
        <taxon>Streptomyces</taxon>
    </lineage>
</organism>
<dbReference type="PANTHER" id="PTHR43046:SF12">
    <property type="entry name" value="GDP-MANNOSE MANNOSYL HYDROLASE"/>
    <property type="match status" value="1"/>
</dbReference>
<dbReference type="InterPro" id="IPR015797">
    <property type="entry name" value="NUDIX_hydrolase-like_dom_sf"/>
</dbReference>
<accession>A0AAU2GUD0</accession>
<protein>
    <submittedName>
        <fullName evidence="5">NUDIX hydrolase</fullName>
    </submittedName>
</protein>
<evidence type="ECO:0000256" key="3">
    <source>
        <dbReference type="ARBA" id="ARBA00022842"/>
    </source>
</evidence>